<evidence type="ECO:0000256" key="5">
    <source>
        <dbReference type="ARBA" id="ARBA00023136"/>
    </source>
</evidence>
<evidence type="ECO:0000256" key="3">
    <source>
        <dbReference type="ARBA" id="ARBA00022692"/>
    </source>
</evidence>
<dbReference type="AlphaFoldDB" id="A0A0V0R123"/>
<organism evidence="9 10">
    <name type="scientific">Pseudocohnilembus persalinus</name>
    <name type="common">Ciliate</name>
    <dbReference type="NCBI Taxonomy" id="266149"/>
    <lineage>
        <taxon>Eukaryota</taxon>
        <taxon>Sar</taxon>
        <taxon>Alveolata</taxon>
        <taxon>Ciliophora</taxon>
        <taxon>Intramacronucleata</taxon>
        <taxon>Oligohymenophorea</taxon>
        <taxon>Scuticociliatia</taxon>
        <taxon>Philasterida</taxon>
        <taxon>Pseudocohnilembidae</taxon>
        <taxon>Pseudocohnilembus</taxon>
    </lineage>
</organism>
<evidence type="ECO:0000256" key="8">
    <source>
        <dbReference type="SAM" id="Phobius"/>
    </source>
</evidence>
<dbReference type="PANTHER" id="PTHR31040:SF1">
    <property type="entry name" value="NURIM"/>
    <property type="match status" value="1"/>
</dbReference>
<comment type="subcellular location">
    <subcellularLocation>
        <location evidence="1">Membrane</location>
        <topology evidence="1">Multi-pass membrane protein</topology>
    </subcellularLocation>
</comment>
<feature type="transmembrane region" description="Helical" evidence="8">
    <location>
        <begin position="122"/>
        <end position="140"/>
    </location>
</feature>
<dbReference type="OMA" id="WIVIHIL"/>
<dbReference type="InParanoid" id="A0A0V0R123"/>
<accession>A0A0V0R123</accession>
<feature type="transmembrane region" description="Helical" evidence="8">
    <location>
        <begin position="82"/>
        <end position="102"/>
    </location>
</feature>
<dbReference type="PANTHER" id="PTHR31040">
    <property type="entry name" value="NURIM"/>
    <property type="match status" value="1"/>
</dbReference>
<gene>
    <name evidence="9" type="ORF">PPERSA_12342</name>
</gene>
<reference evidence="9 10" key="1">
    <citation type="journal article" date="2015" name="Sci. Rep.">
        <title>Genome of the facultative scuticociliatosis pathogen Pseudocohnilembus persalinus provides insight into its virulence through horizontal gene transfer.</title>
        <authorList>
            <person name="Xiong J."/>
            <person name="Wang G."/>
            <person name="Cheng J."/>
            <person name="Tian M."/>
            <person name="Pan X."/>
            <person name="Warren A."/>
            <person name="Jiang C."/>
            <person name="Yuan D."/>
            <person name="Miao W."/>
        </authorList>
    </citation>
    <scope>NUCLEOTIDE SEQUENCE [LARGE SCALE GENOMIC DNA]</scope>
    <source>
        <strain evidence="9">36N120E</strain>
    </source>
</reference>
<feature type="transmembrane region" description="Helical" evidence="8">
    <location>
        <begin position="238"/>
        <end position="265"/>
    </location>
</feature>
<evidence type="ECO:0000256" key="4">
    <source>
        <dbReference type="ARBA" id="ARBA00022989"/>
    </source>
</evidence>
<keyword evidence="5 8" id="KW-0472">Membrane</keyword>
<feature type="transmembrane region" description="Helical" evidence="8">
    <location>
        <begin position="20"/>
        <end position="46"/>
    </location>
</feature>
<sequence>MTNPVFKKDQFNKQAKINILAKIMCVFLTFFSILGFFIFSIMFLLFQLDSHPLIYFPNMHMNLLFDVCLISSIKPYCFENQMLIKIIFNIFIITGFWCQHIVMSTQWFKKTAISIFPEYLFIERPMFNLAAEYLGIFMLYQYQPLNAKQYEIVLPSILKFPFLLLVISGIVILLKGFSDLKDKEDIIGFKFMLKLIKNKNNYLTYQEKYQQKEEAFQISSKKLYSVCRHPQYTGVLMIMFFIGTRFTLDRILFLTVMTVGLLIGINREEQKLLKVQPKYAEYQKLVTNKIIPNFRNYSSKNLKIE</sequence>
<proteinExistence type="inferred from homology"/>
<evidence type="ECO:0000313" key="9">
    <source>
        <dbReference type="EMBL" id="KRX08187.1"/>
    </source>
</evidence>
<keyword evidence="4 8" id="KW-1133">Transmembrane helix</keyword>
<evidence type="ECO:0000256" key="2">
    <source>
        <dbReference type="ARBA" id="ARBA00010631"/>
    </source>
</evidence>
<name>A0A0V0R123_PSEPJ</name>
<comment type="caution">
    <text evidence="9">The sequence shown here is derived from an EMBL/GenBank/DDBJ whole genome shotgun (WGS) entry which is preliminary data.</text>
</comment>
<evidence type="ECO:0000256" key="7">
    <source>
        <dbReference type="ARBA" id="ARBA00032957"/>
    </source>
</evidence>
<protein>
    <recommendedName>
        <fullName evidence="7">Nuclear envelope membrane protein</fullName>
    </recommendedName>
    <alternativeName>
        <fullName evidence="6">Nuclear rim protein</fullName>
    </alternativeName>
</protein>
<dbReference type="Gene3D" id="1.20.120.1630">
    <property type="match status" value="1"/>
</dbReference>
<evidence type="ECO:0000313" key="10">
    <source>
        <dbReference type="Proteomes" id="UP000054937"/>
    </source>
</evidence>
<dbReference type="InterPro" id="IPR033580">
    <property type="entry name" value="Nurim-like"/>
</dbReference>
<evidence type="ECO:0000256" key="6">
    <source>
        <dbReference type="ARBA" id="ARBA00031700"/>
    </source>
</evidence>
<dbReference type="EMBL" id="LDAU01000070">
    <property type="protein sequence ID" value="KRX08187.1"/>
    <property type="molecule type" value="Genomic_DNA"/>
</dbReference>
<comment type="similarity">
    <text evidence="2">Belongs to the nurim family.</text>
</comment>
<dbReference type="Proteomes" id="UP000054937">
    <property type="component" value="Unassembled WGS sequence"/>
</dbReference>
<keyword evidence="10" id="KW-1185">Reference proteome</keyword>
<feature type="transmembrane region" description="Helical" evidence="8">
    <location>
        <begin position="152"/>
        <end position="174"/>
    </location>
</feature>
<dbReference type="GO" id="GO:0031965">
    <property type="term" value="C:nuclear membrane"/>
    <property type="evidence" value="ECO:0007669"/>
    <property type="project" value="TreeGrafter"/>
</dbReference>
<feature type="transmembrane region" description="Helical" evidence="8">
    <location>
        <begin position="52"/>
        <end position="70"/>
    </location>
</feature>
<evidence type="ECO:0000256" key="1">
    <source>
        <dbReference type="ARBA" id="ARBA00004141"/>
    </source>
</evidence>
<keyword evidence="3 8" id="KW-0812">Transmembrane</keyword>
<dbReference type="OrthoDB" id="422086at2759"/>